<evidence type="ECO:0000313" key="1">
    <source>
        <dbReference type="EMBL" id="ABG32168.1"/>
    </source>
</evidence>
<sequence length="42" mass="4435">MQAGVPGVHEKFAPYATEHKGDAGTHRCAAMRSHSADAQEIA</sequence>
<keyword evidence="2" id="KW-1185">Reference proteome</keyword>
<dbReference type="EMBL" id="CP000362">
    <property type="protein sequence ID" value="ABG32168.1"/>
    <property type="molecule type" value="Genomic_DNA"/>
</dbReference>
<dbReference type="KEGG" id="rde:RD1_2618"/>
<dbReference type="AlphaFoldDB" id="Q166C5"/>
<reference evidence="1 2" key="1">
    <citation type="journal article" date="2007" name="J. Bacteriol.">
        <title>The complete genome sequence of Roseobacter denitrificans reveals a mixotrophic rather than photosynthetic metabolism.</title>
        <authorList>
            <person name="Swingley W.D."/>
            <person name="Sadekar S."/>
            <person name="Mastrian S.D."/>
            <person name="Matthies H.J."/>
            <person name="Hao J."/>
            <person name="Ramos H."/>
            <person name="Acharya C.R."/>
            <person name="Conrad A.L."/>
            <person name="Taylor H.L."/>
            <person name="Dejesa L.C."/>
            <person name="Shah M.K."/>
            <person name="O'huallachain M.E."/>
            <person name="Lince M.T."/>
            <person name="Blankenship R.E."/>
            <person name="Beatty J.T."/>
            <person name="Touchman J.W."/>
        </authorList>
    </citation>
    <scope>NUCLEOTIDE SEQUENCE [LARGE SCALE GENOMIC DNA]</scope>
    <source>
        <strain evidence="2">ATCC 33942 / OCh 114</strain>
    </source>
</reference>
<gene>
    <name evidence="1" type="ordered locus">RD1_2618</name>
</gene>
<organism evidence="1 2">
    <name type="scientific">Roseobacter denitrificans (strain ATCC 33942 / OCh 114)</name>
    <name type="common">Erythrobacter sp. (strain OCh 114)</name>
    <name type="synonym">Roseobacter denitrificans</name>
    <dbReference type="NCBI Taxonomy" id="375451"/>
    <lineage>
        <taxon>Bacteria</taxon>
        <taxon>Pseudomonadati</taxon>
        <taxon>Pseudomonadota</taxon>
        <taxon>Alphaproteobacteria</taxon>
        <taxon>Rhodobacterales</taxon>
        <taxon>Roseobacteraceae</taxon>
        <taxon>Roseobacter</taxon>
    </lineage>
</organism>
<protein>
    <submittedName>
        <fullName evidence="1">Uncharacterized protein</fullName>
    </submittedName>
</protein>
<proteinExistence type="predicted"/>
<accession>Q166C5</accession>
<name>Q166C5_ROSDO</name>
<dbReference type="STRING" id="375451.RD1_2618"/>
<evidence type="ECO:0000313" key="2">
    <source>
        <dbReference type="Proteomes" id="UP000007029"/>
    </source>
</evidence>
<dbReference type="Proteomes" id="UP000007029">
    <property type="component" value="Chromosome"/>
</dbReference>
<dbReference type="HOGENOM" id="CLU_3257202_0_0_5"/>